<dbReference type="PANTHER" id="PTHR47689:SF2">
    <property type="entry name" value="TETRATRICOPEPTIDE REPEAT (TPR)-LIKE SUPERFAMILY PROTEIN"/>
    <property type="match status" value="1"/>
</dbReference>
<dbReference type="AlphaFoldDB" id="A0A8S9LBE0"/>
<reference evidence="2" key="1">
    <citation type="submission" date="2019-12" db="EMBL/GenBank/DDBJ databases">
        <title>Genome sequencing and annotation of Brassica cretica.</title>
        <authorList>
            <person name="Studholme D.J."/>
            <person name="Sarris P.F."/>
        </authorList>
    </citation>
    <scope>NUCLEOTIDE SEQUENCE</scope>
    <source>
        <strain evidence="2">PFS-102/07</strain>
        <tissue evidence="2">Leaf</tissue>
    </source>
</reference>
<dbReference type="EMBL" id="QGKY02000094">
    <property type="protein sequence ID" value="KAF2602688.1"/>
    <property type="molecule type" value="Genomic_DNA"/>
</dbReference>
<dbReference type="Pfam" id="PF13374">
    <property type="entry name" value="TPR_10"/>
    <property type="match status" value="1"/>
</dbReference>
<dbReference type="PROSITE" id="PS50005">
    <property type="entry name" value="TPR"/>
    <property type="match status" value="1"/>
</dbReference>
<protein>
    <recommendedName>
        <fullName evidence="3">MalT-like TPR region domain-containing protein</fullName>
    </recommendedName>
</protein>
<name>A0A8S9LBE0_BRACR</name>
<dbReference type="Pfam" id="PF13424">
    <property type="entry name" value="TPR_12"/>
    <property type="match status" value="1"/>
</dbReference>
<evidence type="ECO:0000256" key="1">
    <source>
        <dbReference type="PROSITE-ProRule" id="PRU00339"/>
    </source>
</evidence>
<dbReference type="InterPro" id="IPR019734">
    <property type="entry name" value="TPR_rpt"/>
</dbReference>
<dbReference type="PANTHER" id="PTHR47689">
    <property type="entry name" value="TETRATRICOPEPTIDE REPEAT (TPR)-LIKE SUPERFAMILY PROTEIN"/>
    <property type="match status" value="1"/>
</dbReference>
<comment type="caution">
    <text evidence="2">The sequence shown here is derived from an EMBL/GenBank/DDBJ whole genome shotgun (WGS) entry which is preliminary data.</text>
</comment>
<organism evidence="2">
    <name type="scientific">Brassica cretica</name>
    <name type="common">Mustard</name>
    <dbReference type="NCBI Taxonomy" id="69181"/>
    <lineage>
        <taxon>Eukaryota</taxon>
        <taxon>Viridiplantae</taxon>
        <taxon>Streptophyta</taxon>
        <taxon>Embryophyta</taxon>
        <taxon>Tracheophyta</taxon>
        <taxon>Spermatophyta</taxon>
        <taxon>Magnoliopsida</taxon>
        <taxon>eudicotyledons</taxon>
        <taxon>Gunneridae</taxon>
        <taxon>Pentapetalae</taxon>
        <taxon>rosids</taxon>
        <taxon>malvids</taxon>
        <taxon>Brassicales</taxon>
        <taxon>Brassicaceae</taxon>
        <taxon>Brassiceae</taxon>
        <taxon>Brassica</taxon>
    </lineage>
</organism>
<dbReference type="SUPFAM" id="SSF48452">
    <property type="entry name" value="TPR-like"/>
    <property type="match status" value="1"/>
</dbReference>
<gene>
    <name evidence="2" type="ORF">F2Q70_00027234</name>
</gene>
<dbReference type="SMART" id="SM00028">
    <property type="entry name" value="TPR"/>
    <property type="match status" value="2"/>
</dbReference>
<accession>A0A8S9LBE0</accession>
<dbReference type="Gene3D" id="1.25.40.10">
    <property type="entry name" value="Tetratricopeptide repeat domain"/>
    <property type="match status" value="2"/>
</dbReference>
<evidence type="ECO:0008006" key="3">
    <source>
        <dbReference type="Google" id="ProtNLM"/>
    </source>
</evidence>
<sequence>MSMTRIMSALLRRTHSFSSSRAPVSTTFASSLSVKPKVSYQNDCGGHTRKLHLLDPRLWIIFSGQAAILGFCGNVALAEDDPIKPRSGDSTDGSGVGATLHNLGQLYLVQRKLEEARSCYERALKMKRRVLGHNHPDYAETMYHLGTDNGQGESMTYIRRLRYLSQIYVRSNRLADAENIQRKLLHMMELSKGWNSMETVIAAEALAVTLQLSGQLSEAQELFEKCLNTQKKLLPEGHIQISGNFLHMAKTFMLQATQLRGTNNSEALSKLDKAKDYLGDSSRLSFSISSLVSA</sequence>
<evidence type="ECO:0000313" key="2">
    <source>
        <dbReference type="EMBL" id="KAF2602688.1"/>
    </source>
</evidence>
<dbReference type="InterPro" id="IPR011990">
    <property type="entry name" value="TPR-like_helical_dom_sf"/>
</dbReference>
<feature type="repeat" description="TPR" evidence="1">
    <location>
        <begin position="97"/>
        <end position="130"/>
    </location>
</feature>
<proteinExistence type="predicted"/>
<keyword evidence="1" id="KW-0802">TPR repeat</keyword>